<feature type="transmembrane region" description="Helical" evidence="1">
    <location>
        <begin position="336"/>
        <end position="353"/>
    </location>
</feature>
<feature type="transmembrane region" description="Helical" evidence="1">
    <location>
        <begin position="365"/>
        <end position="383"/>
    </location>
</feature>
<keyword evidence="1" id="KW-0472">Membrane</keyword>
<feature type="transmembrane region" description="Helical" evidence="1">
    <location>
        <begin position="156"/>
        <end position="177"/>
    </location>
</feature>
<dbReference type="EMBL" id="LBYI01000003">
    <property type="protein sequence ID" value="KKR51053.1"/>
    <property type="molecule type" value="Genomic_DNA"/>
</dbReference>
<protein>
    <recommendedName>
        <fullName evidence="4">Membrane protein 6-pyruvoyl-tetrahydropterin synthase-related domain-containing protein</fullName>
    </recommendedName>
</protein>
<gene>
    <name evidence="2" type="ORF">UT84_C0003G0048</name>
</gene>
<organism evidence="2 3">
    <name type="scientific">Candidatus Curtissbacteria bacterium GW2011_GWA1_40_16</name>
    <dbReference type="NCBI Taxonomy" id="1618405"/>
    <lineage>
        <taxon>Bacteria</taxon>
        <taxon>Candidatus Curtissiibacteriota</taxon>
    </lineage>
</organism>
<feature type="transmembrane region" description="Helical" evidence="1">
    <location>
        <begin position="56"/>
        <end position="85"/>
    </location>
</feature>
<comment type="caution">
    <text evidence="2">The sequence shown here is derived from an EMBL/GenBank/DDBJ whole genome shotgun (WGS) entry which is preliminary data.</text>
</comment>
<evidence type="ECO:0008006" key="4">
    <source>
        <dbReference type="Google" id="ProtNLM"/>
    </source>
</evidence>
<reference evidence="2 3" key="1">
    <citation type="journal article" date="2015" name="Nature">
        <title>rRNA introns, odd ribosomes, and small enigmatic genomes across a large radiation of phyla.</title>
        <authorList>
            <person name="Brown C.T."/>
            <person name="Hug L.A."/>
            <person name="Thomas B.C."/>
            <person name="Sharon I."/>
            <person name="Castelle C.J."/>
            <person name="Singh A."/>
            <person name="Wilkins M.J."/>
            <person name="Williams K.H."/>
            <person name="Banfield J.F."/>
        </authorList>
    </citation>
    <scope>NUCLEOTIDE SEQUENCE [LARGE SCALE GENOMIC DNA]</scope>
</reference>
<proteinExistence type="predicted"/>
<evidence type="ECO:0000313" key="2">
    <source>
        <dbReference type="EMBL" id="KKR51053.1"/>
    </source>
</evidence>
<evidence type="ECO:0000313" key="3">
    <source>
        <dbReference type="Proteomes" id="UP000034531"/>
    </source>
</evidence>
<feature type="transmembrane region" description="Helical" evidence="1">
    <location>
        <begin position="266"/>
        <end position="284"/>
    </location>
</feature>
<keyword evidence="1" id="KW-1133">Transmembrane helix</keyword>
<keyword evidence="1" id="KW-0812">Transmembrane</keyword>
<evidence type="ECO:0000256" key="1">
    <source>
        <dbReference type="SAM" id="Phobius"/>
    </source>
</evidence>
<feature type="transmembrane region" description="Helical" evidence="1">
    <location>
        <begin position="430"/>
        <end position="448"/>
    </location>
</feature>
<sequence>MLYASDLITQYIPWYYITAQYIHRFQLPIWVPNIYGAGYPLLAEGEIGTLSPINSAILFIFPFTLAISLLYLTYLAIAGTGSYLFLKLNKFSSLSSLLGALTFCLSGYMVTRYFQPSIIFTAALVPFGFYIIQKSLTHPKFTLLLAPLIYLQITAGHLQIAAISITAYLTFAILVIIQTKKWPVGFLKISLAVFLGLALASVQILPSIKLYQLSQRKSFDPAIRFSYSLPPSQLITYIRPYAFGISKPGDDLGFRQFGGGFWEINLTIWTIPFLLSLIPLFKLLRKPKEIIRENKMVAILYFVWILFILISLGGFFKPYRIVAHIPDFPFRAPARFLVIATFAASSLAAIGFEKLTANFKKPQKLLLFLLVIASIAIQQQKLFQGYIITKNSSQVIASLKNLDSYRMTTPLSLNPASINPLLEKAFYDEFRLGLLISLASLLVLYLWYRMEKS</sequence>
<feature type="transmembrane region" description="Helical" evidence="1">
    <location>
        <begin position="91"/>
        <end position="111"/>
    </location>
</feature>
<feature type="transmembrane region" description="Helical" evidence="1">
    <location>
        <begin position="118"/>
        <end position="136"/>
    </location>
</feature>
<dbReference type="AlphaFoldDB" id="A0A0G0RF24"/>
<name>A0A0G0RF24_9BACT</name>
<accession>A0A0G0RF24</accession>
<dbReference type="Proteomes" id="UP000034531">
    <property type="component" value="Unassembled WGS sequence"/>
</dbReference>
<feature type="transmembrane region" description="Helical" evidence="1">
    <location>
        <begin position="296"/>
        <end position="316"/>
    </location>
</feature>
<feature type="transmembrane region" description="Helical" evidence="1">
    <location>
        <begin position="189"/>
        <end position="208"/>
    </location>
</feature>